<proteinExistence type="inferred from homology"/>
<keyword evidence="4" id="KW-0288">FMN</keyword>
<keyword evidence="8" id="KW-1185">Reference proteome</keyword>
<comment type="cofactor">
    <cofactor evidence="2">
        <name>[4Fe-4S] cluster</name>
        <dbReference type="ChEBI" id="CHEBI:49883"/>
    </cofactor>
</comment>
<dbReference type="RefSeq" id="WP_058738776.1">
    <property type="nucleotide sequence ID" value="NZ_CP011266.1"/>
</dbReference>
<dbReference type="InterPro" id="IPR051796">
    <property type="entry name" value="ISF_SsuE-like"/>
</dbReference>
<dbReference type="InterPro" id="IPR005025">
    <property type="entry name" value="FMN_Rdtase-like_dom"/>
</dbReference>
<feature type="domain" description="NADPH-dependent FMN reductase-like" evidence="6">
    <location>
        <begin position="1"/>
        <end position="107"/>
    </location>
</feature>
<evidence type="ECO:0000256" key="3">
    <source>
        <dbReference type="ARBA" id="ARBA00022630"/>
    </source>
</evidence>
<accession>A0A0U2SHK1</accession>
<dbReference type="GO" id="GO:0016491">
    <property type="term" value="F:oxidoreductase activity"/>
    <property type="evidence" value="ECO:0007669"/>
    <property type="project" value="InterPro"/>
</dbReference>
<keyword evidence="3" id="KW-0285">Flavoprotein</keyword>
<dbReference type="GeneID" id="26735631"/>
<dbReference type="PATRIC" id="fig|230361.4.peg.680"/>
<protein>
    <submittedName>
        <fullName evidence="7">NADPH-dependent FMN reductase</fullName>
    </submittedName>
</protein>
<evidence type="ECO:0000313" key="8">
    <source>
        <dbReference type="Proteomes" id="UP000067738"/>
    </source>
</evidence>
<dbReference type="KEGG" id="mmil:sm9_0656"/>
<dbReference type="PANTHER" id="PTHR43278:SF2">
    <property type="entry name" value="IRON-SULFUR FLAVOPROTEIN"/>
    <property type="match status" value="1"/>
</dbReference>
<dbReference type="PANTHER" id="PTHR43278">
    <property type="entry name" value="NAD(P)H-DEPENDENT FMN-CONTAINING OXIDOREDUCTASE YWQN-RELATED"/>
    <property type="match status" value="1"/>
</dbReference>
<evidence type="ECO:0000259" key="6">
    <source>
        <dbReference type="Pfam" id="PF03358"/>
    </source>
</evidence>
<evidence type="ECO:0000256" key="1">
    <source>
        <dbReference type="ARBA" id="ARBA00001917"/>
    </source>
</evidence>
<dbReference type="Gene3D" id="3.40.50.360">
    <property type="match status" value="1"/>
</dbReference>
<dbReference type="OrthoDB" id="9059at2157"/>
<reference evidence="7 8" key="1">
    <citation type="submission" date="2015-04" db="EMBL/GenBank/DDBJ databases">
        <title>The complete genome sequence of the rumen methanogen Methanobrevibacter millerae SM9.</title>
        <authorList>
            <person name="Leahy S.C."/>
            <person name="Kelly W.J."/>
            <person name="Pacheco D.M."/>
            <person name="Li D."/>
            <person name="Altermann E."/>
            <person name="Attwood G.T."/>
        </authorList>
    </citation>
    <scope>NUCLEOTIDE SEQUENCE [LARGE SCALE GENOMIC DNA]</scope>
    <source>
        <strain evidence="7 8">SM9</strain>
    </source>
</reference>
<dbReference type="EMBL" id="CP011266">
    <property type="protein sequence ID" value="ALT68453.1"/>
    <property type="molecule type" value="Genomic_DNA"/>
</dbReference>
<sequence>MNIVALMGSPRKHGNTDRLLDEMINGAIDNGHDVVKYCVGDLDVHPCKGCGACTLGNDCVFKDDGFEITHQIADAEGLIVSTPIYFGQMTGDLKVLLDRMFGITNNPLIHTSGNVALIFTHLGPEGYYDPYIELTKIQPFQMNMHYKIVDVLDVGDLGDVQMQPDKLKEAYEIGKKF</sequence>
<evidence type="ECO:0000313" key="7">
    <source>
        <dbReference type="EMBL" id="ALT68453.1"/>
    </source>
</evidence>
<evidence type="ECO:0000256" key="4">
    <source>
        <dbReference type="ARBA" id="ARBA00022643"/>
    </source>
</evidence>
<dbReference type="AlphaFoldDB" id="A0A0U2SHK1"/>
<dbReference type="SUPFAM" id="SSF52218">
    <property type="entry name" value="Flavoproteins"/>
    <property type="match status" value="1"/>
</dbReference>
<evidence type="ECO:0000256" key="5">
    <source>
        <dbReference type="ARBA" id="ARBA00038292"/>
    </source>
</evidence>
<comment type="cofactor">
    <cofactor evidence="1">
        <name>FMN</name>
        <dbReference type="ChEBI" id="CHEBI:58210"/>
    </cofactor>
</comment>
<evidence type="ECO:0000256" key="2">
    <source>
        <dbReference type="ARBA" id="ARBA00001966"/>
    </source>
</evidence>
<dbReference type="Pfam" id="PF03358">
    <property type="entry name" value="FMN_red"/>
    <property type="match status" value="1"/>
</dbReference>
<dbReference type="InterPro" id="IPR029039">
    <property type="entry name" value="Flavoprotein-like_sf"/>
</dbReference>
<gene>
    <name evidence="7" type="ORF">sm9_0656</name>
</gene>
<comment type="similarity">
    <text evidence="5">Belongs to the SsuE family. Isf subfamily.</text>
</comment>
<name>A0A0U2SHK1_9EURY</name>
<dbReference type="Proteomes" id="UP000067738">
    <property type="component" value="Chromosome"/>
</dbReference>
<organism evidence="7 8">
    <name type="scientific">Methanobrevibacter millerae</name>
    <dbReference type="NCBI Taxonomy" id="230361"/>
    <lineage>
        <taxon>Archaea</taxon>
        <taxon>Methanobacteriati</taxon>
        <taxon>Methanobacteriota</taxon>
        <taxon>Methanomada group</taxon>
        <taxon>Methanobacteria</taxon>
        <taxon>Methanobacteriales</taxon>
        <taxon>Methanobacteriaceae</taxon>
        <taxon>Methanobrevibacter</taxon>
    </lineage>
</organism>